<dbReference type="SUPFAM" id="SSF47473">
    <property type="entry name" value="EF-hand"/>
    <property type="match status" value="1"/>
</dbReference>
<dbReference type="GO" id="GO:0008376">
    <property type="term" value="F:acetylgalactosaminyltransferase activity"/>
    <property type="evidence" value="ECO:0007669"/>
    <property type="project" value="InterPro"/>
</dbReference>
<dbReference type="AlphaFoldDB" id="A0A3P7DGV6"/>
<dbReference type="InterPro" id="IPR008428">
    <property type="entry name" value="Chond_GalNAc"/>
</dbReference>
<dbReference type="Proteomes" id="UP000270924">
    <property type="component" value="Unassembled WGS sequence"/>
</dbReference>
<evidence type="ECO:0000259" key="2">
    <source>
        <dbReference type="PROSITE" id="PS50031"/>
    </source>
</evidence>
<keyword evidence="1" id="KW-0333">Golgi apparatus</keyword>
<keyword evidence="1" id="KW-0808">Transferase</keyword>
<dbReference type="InterPro" id="IPR039656">
    <property type="entry name" value="SYNRG"/>
</dbReference>
<dbReference type="GO" id="GO:0030130">
    <property type="term" value="C:clathrin coat of trans-Golgi network vesicle"/>
    <property type="evidence" value="ECO:0007669"/>
    <property type="project" value="TreeGrafter"/>
</dbReference>
<proteinExistence type="inferred from homology"/>
<dbReference type="InParanoid" id="A0A3P7DGV6"/>
<accession>A0A3P7DGV6</accession>
<organism evidence="3 4">
    <name type="scientific">Wuchereria bancrofti</name>
    <dbReference type="NCBI Taxonomy" id="6293"/>
    <lineage>
        <taxon>Eukaryota</taxon>
        <taxon>Metazoa</taxon>
        <taxon>Ecdysozoa</taxon>
        <taxon>Nematoda</taxon>
        <taxon>Chromadorea</taxon>
        <taxon>Rhabditida</taxon>
        <taxon>Spirurina</taxon>
        <taxon>Spiruromorpha</taxon>
        <taxon>Filarioidea</taxon>
        <taxon>Onchocercidae</taxon>
        <taxon>Wuchereria</taxon>
    </lineage>
</organism>
<dbReference type="PANTHER" id="PTHR15463:SF2">
    <property type="entry name" value="SYNERGIN GAMMA"/>
    <property type="match status" value="1"/>
</dbReference>
<dbReference type="OrthoDB" id="524326at2759"/>
<dbReference type="Pfam" id="PF25999">
    <property type="entry name" value="SYNRG_C"/>
    <property type="match status" value="1"/>
</dbReference>
<gene>
    <name evidence="3" type="ORF">WBA_LOCUS1889</name>
</gene>
<keyword evidence="4" id="KW-1185">Reference proteome</keyword>
<dbReference type="GO" id="GO:0032580">
    <property type="term" value="C:Golgi cisterna membrane"/>
    <property type="evidence" value="ECO:0007669"/>
    <property type="project" value="UniProtKB-SubCell"/>
</dbReference>
<dbReference type="InterPro" id="IPR059024">
    <property type="entry name" value="SYNRG_C"/>
</dbReference>
<feature type="domain" description="EH" evidence="2">
    <location>
        <begin position="130"/>
        <end position="189"/>
    </location>
</feature>
<dbReference type="InterPro" id="IPR000261">
    <property type="entry name" value="EH_dom"/>
</dbReference>
<evidence type="ECO:0000256" key="1">
    <source>
        <dbReference type="RuleBase" id="RU364016"/>
    </source>
</evidence>
<dbReference type="Pfam" id="PF05679">
    <property type="entry name" value="CHGN"/>
    <property type="match status" value="1"/>
</dbReference>
<keyword evidence="1" id="KW-0735">Signal-anchor</keyword>
<reference evidence="3 4" key="1">
    <citation type="submission" date="2018-11" db="EMBL/GenBank/DDBJ databases">
        <authorList>
            <consortium name="Pathogen Informatics"/>
        </authorList>
    </citation>
    <scope>NUCLEOTIDE SEQUENCE [LARGE SCALE GENOMIC DNA]</scope>
</reference>
<dbReference type="OMA" id="IWARLEY"/>
<dbReference type="PANTHER" id="PTHR15463">
    <property type="entry name" value="AP1 GAMMA SUBUNIT BINDING PROTEIN 1"/>
    <property type="match status" value="1"/>
</dbReference>
<keyword evidence="1" id="KW-0812">Transmembrane</keyword>
<dbReference type="Gene3D" id="1.10.238.10">
    <property type="entry name" value="EF-hand"/>
    <property type="match status" value="1"/>
</dbReference>
<comment type="similarity">
    <text evidence="1">Belongs to the chondroitin N-acetylgalactosaminyltransferase family.</text>
</comment>
<sequence>MMRAVEPALRLRYHSRVCNPELVDTHYARCLLRRREGLASKTQLANLLLSRKARKMAVFMAHIVMGRVEYTGTNDMFSGSGAGFIIQNGGVVPPSLLQENRVPLFYKEAIAKCGAASQSQLPDTTLVCNLMVTSCLPRAILGNIWSLVNRTMPGQLTRQEFFSYLALIALIQKGQPLSALSTMSMLPIPHLQACAPFAQHLPDGDIFQQQGFFQTVQKASDSSGVAANLHTVATSAVSLLADIDFSKPIGNSTTFTQSTTISVTQNPTLQSYPSISTVNASHMDSSASETQATIVLASNQFFDITTDLNNHFLAKDICQSKNNLLKNSGLLGDIMNVVPNILKPNSQTPLSETIPSSGSSSTNIDMNKTAGILESVRSLDVYASMKLITGVSEEREEECLYVWRRCIEEAYTLLNDADSLLPCSATAYIAEIVLTDRGSRYLNSLYQIYKMTLRIRKGRVDKLVKQKELLYKIDKIWARLEYFTEESINNEDANQLAEAVNKTISSLCGICLLHISPNSMLEFTGTVYHKQCANLWINRVDSFLPKLKEC</sequence>
<dbReference type="EMBL" id="UYWW01000450">
    <property type="protein sequence ID" value="VDM08503.1"/>
    <property type="molecule type" value="Genomic_DNA"/>
</dbReference>
<dbReference type="PROSITE" id="PS50031">
    <property type="entry name" value="EH"/>
    <property type="match status" value="1"/>
</dbReference>
<protein>
    <recommendedName>
        <fullName evidence="1">Hexosyltransferase</fullName>
        <ecNumber evidence="1">2.4.1.-</ecNumber>
    </recommendedName>
</protein>
<comment type="subcellular location">
    <subcellularLocation>
        <location evidence="1">Golgi apparatus</location>
        <location evidence="1">Golgi stack membrane</location>
        <topology evidence="1">Single-pass type II membrane protein</topology>
    </subcellularLocation>
</comment>
<evidence type="ECO:0000313" key="3">
    <source>
        <dbReference type="EMBL" id="VDM08503.1"/>
    </source>
</evidence>
<name>A0A3P7DGV6_WUCBA</name>
<dbReference type="EC" id="2.4.1.-" evidence="1"/>
<dbReference type="InterPro" id="IPR011992">
    <property type="entry name" value="EF-hand-dom_pair"/>
</dbReference>
<evidence type="ECO:0000313" key="4">
    <source>
        <dbReference type="Proteomes" id="UP000270924"/>
    </source>
</evidence>